<comment type="caution">
    <text evidence="1">The sequence shown here is derived from an EMBL/GenBank/DDBJ whole genome shotgun (WGS) entry which is preliminary data.</text>
</comment>
<dbReference type="Proteomes" id="UP001152519">
    <property type="component" value="Unassembled WGS sequence"/>
</dbReference>
<gene>
    <name evidence="1" type="ORF">SCOCK_630047</name>
</gene>
<accession>A0A9W4DZ93</accession>
<evidence type="ECO:0000313" key="1">
    <source>
        <dbReference type="EMBL" id="CAG6398102.1"/>
    </source>
</evidence>
<evidence type="ECO:0000313" key="2">
    <source>
        <dbReference type="Proteomes" id="UP001152519"/>
    </source>
</evidence>
<dbReference type="EMBL" id="CAJSLV010000096">
    <property type="protein sequence ID" value="CAG6398102.1"/>
    <property type="molecule type" value="Genomic_DNA"/>
</dbReference>
<keyword evidence="2" id="KW-1185">Reference proteome</keyword>
<protein>
    <submittedName>
        <fullName evidence="1">Uncharacterized protein</fullName>
    </submittedName>
</protein>
<dbReference type="AlphaFoldDB" id="A0A9W4DZ93"/>
<proteinExistence type="predicted"/>
<sequence>MLLSGRGSVPVGQARSGVVMWERTDDPRCIDALRTDDGSTTTVRALVTRPRLVSM</sequence>
<reference evidence="1" key="1">
    <citation type="submission" date="2021-05" db="EMBL/GenBank/DDBJ databases">
        <authorList>
            <person name="Arsene-Ploetze F."/>
        </authorList>
    </citation>
    <scope>NUCLEOTIDE SEQUENCE</scope>
    <source>
        <strain evidence="1">DSM 42138</strain>
    </source>
</reference>
<name>A0A9W4DZ93_9ACTN</name>
<organism evidence="1 2">
    <name type="scientific">Actinacidiphila cocklensis</name>
    <dbReference type="NCBI Taxonomy" id="887465"/>
    <lineage>
        <taxon>Bacteria</taxon>
        <taxon>Bacillati</taxon>
        <taxon>Actinomycetota</taxon>
        <taxon>Actinomycetes</taxon>
        <taxon>Kitasatosporales</taxon>
        <taxon>Streptomycetaceae</taxon>
        <taxon>Actinacidiphila</taxon>
    </lineage>
</organism>